<dbReference type="OrthoDB" id="9813321at2"/>
<dbReference type="SMART" id="SM00834">
    <property type="entry name" value="CxxC_CXXC_SSSS"/>
    <property type="match status" value="1"/>
</dbReference>
<accession>A0A1G5IPA5</accession>
<evidence type="ECO:0000313" key="2">
    <source>
        <dbReference type="EMBL" id="SCY77912.1"/>
    </source>
</evidence>
<dbReference type="PANTHER" id="PTHR34404:SF3">
    <property type="entry name" value="REGULATORY PROTEIN, FMDB FAMILY"/>
    <property type="match status" value="1"/>
</dbReference>
<dbReference type="EMBL" id="FMUX01000021">
    <property type="protein sequence ID" value="SCY77912.1"/>
    <property type="molecule type" value="Genomic_DNA"/>
</dbReference>
<dbReference type="RefSeq" id="WP_092214098.1">
    <property type="nucleotide sequence ID" value="NZ_FMUX01000021.1"/>
</dbReference>
<keyword evidence="3" id="KW-1185">Reference proteome</keyword>
<name>A0A1G5IPA5_9BACT</name>
<dbReference type="AlphaFoldDB" id="A0A1G5IPA5"/>
<evidence type="ECO:0000259" key="1">
    <source>
        <dbReference type="SMART" id="SM00834"/>
    </source>
</evidence>
<reference evidence="2 3" key="1">
    <citation type="submission" date="2016-10" db="EMBL/GenBank/DDBJ databases">
        <authorList>
            <person name="de Groot N.N."/>
        </authorList>
    </citation>
    <scope>NUCLEOTIDE SEQUENCE [LARGE SCALE GENOMIC DNA]</scope>
    <source>
        <strain evidence="2 3">AA1</strain>
    </source>
</reference>
<proteinExistence type="predicted"/>
<dbReference type="STRING" id="419481.SAMN05216233_12135"/>
<dbReference type="InterPro" id="IPR013429">
    <property type="entry name" value="Regulatory_FmdB_Zinc_ribbon"/>
</dbReference>
<organism evidence="2 3">
    <name type="scientific">Desulfoluna spongiiphila</name>
    <dbReference type="NCBI Taxonomy" id="419481"/>
    <lineage>
        <taxon>Bacteria</taxon>
        <taxon>Pseudomonadati</taxon>
        <taxon>Thermodesulfobacteriota</taxon>
        <taxon>Desulfobacteria</taxon>
        <taxon>Desulfobacterales</taxon>
        <taxon>Desulfolunaceae</taxon>
        <taxon>Desulfoluna</taxon>
    </lineage>
</organism>
<gene>
    <name evidence="2" type="ORF">SAMN05216233_12135</name>
</gene>
<dbReference type="PANTHER" id="PTHR34404">
    <property type="entry name" value="REGULATORY PROTEIN, FMDB FAMILY"/>
    <property type="match status" value="1"/>
</dbReference>
<dbReference type="NCBIfam" id="TIGR02605">
    <property type="entry name" value="CxxC_CxxC_SSSS"/>
    <property type="match status" value="1"/>
</dbReference>
<feature type="domain" description="Putative regulatory protein FmdB zinc ribbon" evidence="1">
    <location>
        <begin position="1"/>
        <end position="43"/>
    </location>
</feature>
<dbReference type="Pfam" id="PF09723">
    <property type="entry name" value="Zn_ribbon_8"/>
    <property type="match status" value="1"/>
</dbReference>
<dbReference type="Proteomes" id="UP000198870">
    <property type="component" value="Unassembled WGS sequence"/>
</dbReference>
<protein>
    <submittedName>
        <fullName evidence="2">Putative regulatory protein, FmdB family</fullName>
    </submittedName>
</protein>
<evidence type="ECO:0000313" key="3">
    <source>
        <dbReference type="Proteomes" id="UP000198870"/>
    </source>
</evidence>
<sequence>MPIYEFKCSKCEEFFELLVMGSKDQEELKCPKCGSQSFERVISTSNFKMGAASGGNPANQAGVQKRQCSSGSCTTYTLGGQE</sequence>